<comment type="caution">
    <text evidence="1">The sequence shown here is derived from an EMBL/GenBank/DDBJ whole genome shotgun (WGS) entry which is preliminary data.</text>
</comment>
<evidence type="ECO:0000313" key="2">
    <source>
        <dbReference type="Proteomes" id="UP001279734"/>
    </source>
</evidence>
<reference evidence="1" key="1">
    <citation type="submission" date="2023-05" db="EMBL/GenBank/DDBJ databases">
        <title>Nepenthes gracilis genome sequencing.</title>
        <authorList>
            <person name="Fukushima K."/>
        </authorList>
    </citation>
    <scope>NUCLEOTIDE SEQUENCE</scope>
    <source>
        <strain evidence="1">SING2019-196</strain>
    </source>
</reference>
<keyword evidence="2" id="KW-1185">Reference proteome</keyword>
<protein>
    <submittedName>
        <fullName evidence="1">Uncharacterized protein</fullName>
    </submittedName>
</protein>
<dbReference type="AlphaFoldDB" id="A0AAD3RZX3"/>
<evidence type="ECO:0000313" key="1">
    <source>
        <dbReference type="EMBL" id="GMH01820.1"/>
    </source>
</evidence>
<sequence>MPISNPTLRAFAERKIFFEGIENAEVGGGQDDEGNEGNGEICLPESYSGCYHLAGWLSRCSNLVKG</sequence>
<dbReference type="EMBL" id="BSYO01000003">
    <property type="protein sequence ID" value="GMH01820.1"/>
    <property type="molecule type" value="Genomic_DNA"/>
</dbReference>
<dbReference type="Proteomes" id="UP001279734">
    <property type="component" value="Unassembled WGS sequence"/>
</dbReference>
<accession>A0AAD3RZX3</accession>
<organism evidence="1 2">
    <name type="scientific">Nepenthes gracilis</name>
    <name type="common">Slender pitcher plant</name>
    <dbReference type="NCBI Taxonomy" id="150966"/>
    <lineage>
        <taxon>Eukaryota</taxon>
        <taxon>Viridiplantae</taxon>
        <taxon>Streptophyta</taxon>
        <taxon>Embryophyta</taxon>
        <taxon>Tracheophyta</taxon>
        <taxon>Spermatophyta</taxon>
        <taxon>Magnoliopsida</taxon>
        <taxon>eudicotyledons</taxon>
        <taxon>Gunneridae</taxon>
        <taxon>Pentapetalae</taxon>
        <taxon>Caryophyllales</taxon>
        <taxon>Nepenthaceae</taxon>
        <taxon>Nepenthes</taxon>
    </lineage>
</organism>
<name>A0AAD3RZX3_NEPGR</name>
<proteinExistence type="predicted"/>
<gene>
    <name evidence="1" type="ORF">Nepgr_003659</name>
</gene>